<dbReference type="RefSeq" id="WP_136447633.1">
    <property type="nucleotide sequence ID" value="NZ_SSXH01000141.1"/>
</dbReference>
<keyword evidence="2" id="KW-1185">Reference proteome</keyword>
<gene>
    <name evidence="1" type="ORF">E7Y31_08130</name>
</gene>
<dbReference type="AlphaFoldDB" id="A0A4S5ERF8"/>
<accession>A0A4S5ERF8</accession>
<protein>
    <submittedName>
        <fullName evidence="1">Uncharacterized protein</fullName>
    </submittedName>
</protein>
<dbReference type="Proteomes" id="UP000305282">
    <property type="component" value="Unassembled WGS sequence"/>
</dbReference>
<proteinExistence type="predicted"/>
<comment type="caution">
    <text evidence="1">The sequence shown here is derived from an EMBL/GenBank/DDBJ whole genome shotgun (WGS) entry which is preliminary data.</text>
</comment>
<dbReference type="EMBL" id="SSXH01000141">
    <property type="protein sequence ID" value="THJ74991.1"/>
    <property type="molecule type" value="Genomic_DNA"/>
</dbReference>
<reference evidence="1 2" key="1">
    <citation type="submission" date="2019-04" db="EMBL/GenBank/DDBJ databases">
        <title>Draft genome sequences for three unisolated Alnus-infective Frankia Sp+ strains, AgTrS, AiOr and AvVan, the first sequenced Frankia strains able to sporulate in-planta.</title>
        <authorList>
            <person name="Bethencourt L."/>
            <person name="Vautrin F."/>
            <person name="Taib N."/>
            <person name="Dubost A."/>
            <person name="Castro-Garcia L."/>
            <person name="Imbaud O."/>
            <person name="Abrouk D."/>
            <person name="Fournier P."/>
            <person name="Briolay J."/>
            <person name="Nguyen A."/>
            <person name="Normand P."/>
            <person name="Fernandez M.P."/>
            <person name="Brochier-Armanet C."/>
            <person name="Herrera-Belaroussi A."/>
        </authorList>
    </citation>
    <scope>NUCLEOTIDE SEQUENCE [LARGE SCALE GENOMIC DNA]</scope>
    <source>
        <strain evidence="1 2">AvVan</strain>
    </source>
</reference>
<name>A0A4S5ERF8_9ACTN</name>
<organism evidence="1 2">
    <name type="scientific">Candidatus Frankia alpina</name>
    <dbReference type="NCBI Taxonomy" id="2699483"/>
    <lineage>
        <taxon>Bacteria</taxon>
        <taxon>Bacillati</taxon>
        <taxon>Actinomycetota</taxon>
        <taxon>Actinomycetes</taxon>
        <taxon>Frankiales</taxon>
        <taxon>Frankiaceae</taxon>
        <taxon>Frankia</taxon>
    </lineage>
</organism>
<evidence type="ECO:0000313" key="1">
    <source>
        <dbReference type="EMBL" id="THJ74991.1"/>
    </source>
</evidence>
<evidence type="ECO:0000313" key="2">
    <source>
        <dbReference type="Proteomes" id="UP000305282"/>
    </source>
</evidence>
<sequence>MTIPDETRATAAGALATVARTRREVTAALDRVAAAGAGAWDGRAAQLWAGRIRHLAAEATALLDRCLLVCEQARSGPSAASTAPGAPPRAIG</sequence>